<dbReference type="RefSeq" id="WP_076604246.1">
    <property type="nucleotide sequence ID" value="NZ_FTMD01000022.1"/>
</dbReference>
<dbReference type="OrthoDB" id="8611253at2"/>
<protein>
    <submittedName>
        <fullName evidence="2">EthD domain-containing protein</fullName>
    </submittedName>
</protein>
<dbReference type="EMBL" id="FTMD01000022">
    <property type="protein sequence ID" value="SIR59030.1"/>
    <property type="molecule type" value="Genomic_DNA"/>
</dbReference>
<sequence length="242" mass="26491">MNAGQAAAGCGDALKVMSFLQRRPDFTLEAFSDYWRTIHKAHALRLVEAGYLRGYIQNHRIDTQLEGFVWMADGAPELWIDDIGALQRLVTSPEYLHGAGPDEARFMVPPAVACVARERVLCEAAGELPDGAVKLILVFRRNPRLAADAFAAHWLDGEAPLLLPGAAPLRLTRYMAVEGAGEPPFDAVECSWWDSLDSLRGEWALRDAARGQPLVDPSATRGMLVREEVVVPAGWYARVGAA</sequence>
<gene>
    <name evidence="2" type="ORF">SAMN05421829_12219</name>
</gene>
<evidence type="ECO:0000313" key="3">
    <source>
        <dbReference type="Proteomes" id="UP000186819"/>
    </source>
</evidence>
<dbReference type="STRING" id="34027.SAMN05421829_12219"/>
<dbReference type="Gene3D" id="3.30.70.100">
    <property type="match status" value="2"/>
</dbReference>
<organism evidence="2 3">
    <name type="scientific">Aromatoleum tolulyticum</name>
    <dbReference type="NCBI Taxonomy" id="34027"/>
    <lineage>
        <taxon>Bacteria</taxon>
        <taxon>Pseudomonadati</taxon>
        <taxon>Pseudomonadota</taxon>
        <taxon>Betaproteobacteria</taxon>
        <taxon>Rhodocyclales</taxon>
        <taxon>Rhodocyclaceae</taxon>
        <taxon>Aromatoleum</taxon>
    </lineage>
</organism>
<feature type="domain" description="EthD" evidence="1">
    <location>
        <begin position="23"/>
        <end position="108"/>
    </location>
</feature>
<dbReference type="GO" id="GO:0016491">
    <property type="term" value="F:oxidoreductase activity"/>
    <property type="evidence" value="ECO:0007669"/>
    <property type="project" value="InterPro"/>
</dbReference>
<evidence type="ECO:0000259" key="1">
    <source>
        <dbReference type="Pfam" id="PF07110"/>
    </source>
</evidence>
<evidence type="ECO:0000313" key="2">
    <source>
        <dbReference type="EMBL" id="SIR59030.1"/>
    </source>
</evidence>
<keyword evidence="3" id="KW-1185">Reference proteome</keyword>
<dbReference type="Proteomes" id="UP000186819">
    <property type="component" value="Unassembled WGS sequence"/>
</dbReference>
<dbReference type="Pfam" id="PF07110">
    <property type="entry name" value="EthD"/>
    <property type="match status" value="1"/>
</dbReference>
<dbReference type="AlphaFoldDB" id="A0A1N7C637"/>
<dbReference type="InterPro" id="IPR011008">
    <property type="entry name" value="Dimeric_a/b-barrel"/>
</dbReference>
<proteinExistence type="predicted"/>
<dbReference type="InterPro" id="IPR009799">
    <property type="entry name" value="EthD_dom"/>
</dbReference>
<dbReference type="SUPFAM" id="SSF54909">
    <property type="entry name" value="Dimeric alpha+beta barrel"/>
    <property type="match status" value="2"/>
</dbReference>
<accession>A0A1N7C637</accession>
<reference evidence="3" key="1">
    <citation type="submission" date="2017-01" db="EMBL/GenBank/DDBJ databases">
        <authorList>
            <person name="Varghese N."/>
            <person name="Submissions S."/>
        </authorList>
    </citation>
    <scope>NUCLEOTIDE SEQUENCE [LARGE SCALE GENOMIC DNA]</scope>
    <source>
        <strain evidence="3">ATCC 51758</strain>
    </source>
</reference>
<name>A0A1N7C637_9RHOO</name>